<organism evidence="1 2">
    <name type="scientific">Lipomyces kononenkoae</name>
    <name type="common">Yeast</name>
    <dbReference type="NCBI Taxonomy" id="34357"/>
    <lineage>
        <taxon>Eukaryota</taxon>
        <taxon>Fungi</taxon>
        <taxon>Dikarya</taxon>
        <taxon>Ascomycota</taxon>
        <taxon>Saccharomycotina</taxon>
        <taxon>Lipomycetes</taxon>
        <taxon>Lipomycetales</taxon>
        <taxon>Lipomycetaceae</taxon>
        <taxon>Lipomyces</taxon>
    </lineage>
</organism>
<name>A0ACC3STM1_LIPKO</name>
<proteinExistence type="predicted"/>
<gene>
    <name evidence="1" type="ORF">V1525DRAFT_411283</name>
</gene>
<reference evidence="2" key="1">
    <citation type="journal article" date="2024" name="Front. Bioeng. Biotechnol.">
        <title>Genome-scale model development and genomic sequencing of the oleaginous clade Lipomyces.</title>
        <authorList>
            <person name="Czajka J.J."/>
            <person name="Han Y."/>
            <person name="Kim J."/>
            <person name="Mondo S.J."/>
            <person name="Hofstad B.A."/>
            <person name="Robles A."/>
            <person name="Haridas S."/>
            <person name="Riley R."/>
            <person name="LaButti K."/>
            <person name="Pangilinan J."/>
            <person name="Andreopoulos W."/>
            <person name="Lipzen A."/>
            <person name="Yan J."/>
            <person name="Wang M."/>
            <person name="Ng V."/>
            <person name="Grigoriev I.V."/>
            <person name="Spatafora J.W."/>
            <person name="Magnuson J.K."/>
            <person name="Baker S.E."/>
            <person name="Pomraning K.R."/>
        </authorList>
    </citation>
    <scope>NUCLEOTIDE SEQUENCE [LARGE SCALE GENOMIC DNA]</scope>
    <source>
        <strain evidence="2">CBS 7786</strain>
    </source>
</reference>
<sequence>MSGQPALDELQWRAPEWIQVFGLRTDNVLEYFAQSPFYDRSSNNQVLKMQSQYNAPVMQPQEVVQALSTMRGIEFAIAMAQPASALWIIRKQDRISPSEAVPLATYYVINENIYMAPSVYSIISSRMLAGVRGLREALVLASDKLPKFTPTLGYSYYPNTQEDEENAKERIQEQMMTRALAIAGRFELEPVYLDMPKKEAQAQQTQHLHGLQKAPGQGGVQNGQKHDSGAVTTASTKRRRRKEK</sequence>
<evidence type="ECO:0000313" key="1">
    <source>
        <dbReference type="EMBL" id="KAK9234990.1"/>
    </source>
</evidence>
<keyword evidence="2" id="KW-1185">Reference proteome</keyword>
<accession>A0ACC3STM1</accession>
<evidence type="ECO:0000313" key="2">
    <source>
        <dbReference type="Proteomes" id="UP001433508"/>
    </source>
</evidence>
<dbReference type="Proteomes" id="UP001433508">
    <property type="component" value="Unassembled WGS sequence"/>
</dbReference>
<dbReference type="EMBL" id="MU971437">
    <property type="protein sequence ID" value="KAK9234990.1"/>
    <property type="molecule type" value="Genomic_DNA"/>
</dbReference>
<protein>
    <submittedName>
        <fullName evidence="1">MED6 mediator subfamily complex component-domain-containing protein</fullName>
    </submittedName>
</protein>
<comment type="caution">
    <text evidence="1">The sequence shown here is derived from an EMBL/GenBank/DDBJ whole genome shotgun (WGS) entry which is preliminary data.</text>
</comment>